<name>A0ABX3SW87_MYCMA</name>
<feature type="transmembrane region" description="Helical" evidence="2">
    <location>
        <begin position="94"/>
        <end position="117"/>
    </location>
</feature>
<evidence type="ECO:0000256" key="2">
    <source>
        <dbReference type="SAM" id="Phobius"/>
    </source>
</evidence>
<keyword evidence="2" id="KW-0812">Transmembrane</keyword>
<evidence type="ECO:0008006" key="5">
    <source>
        <dbReference type="Google" id="ProtNLM"/>
    </source>
</evidence>
<keyword evidence="4" id="KW-1185">Reference proteome</keyword>
<feature type="transmembrane region" description="Helical" evidence="2">
    <location>
        <begin position="123"/>
        <end position="144"/>
    </location>
</feature>
<accession>A0ABX3SW87</accession>
<dbReference type="EMBL" id="MVHV01000004">
    <property type="protein sequence ID" value="ORA84414.1"/>
    <property type="molecule type" value="Genomic_DNA"/>
</dbReference>
<dbReference type="Proteomes" id="UP000243140">
    <property type="component" value="Unassembled WGS sequence"/>
</dbReference>
<feature type="transmembrane region" description="Helical" evidence="2">
    <location>
        <begin position="151"/>
        <end position="177"/>
    </location>
</feature>
<gene>
    <name evidence="3" type="ORF">BST29_05210</name>
</gene>
<evidence type="ECO:0000256" key="1">
    <source>
        <dbReference type="SAM" id="MobiDB-lite"/>
    </source>
</evidence>
<keyword evidence="2" id="KW-0472">Membrane</keyword>
<reference evidence="3 4" key="1">
    <citation type="submission" date="2017-02" db="EMBL/GenBank/DDBJ databases">
        <title>The new phylogeny of genus Mycobacterium.</title>
        <authorList>
            <person name="Tortoli E."/>
            <person name="Trovato A."/>
            <person name="Cirillo D.M."/>
        </authorList>
    </citation>
    <scope>NUCLEOTIDE SEQUENCE [LARGE SCALE GENOMIC DNA]</scope>
    <source>
        <strain evidence="3 4">IP1130001</strain>
    </source>
</reference>
<keyword evidence="2" id="KW-1133">Transmembrane helix</keyword>
<dbReference type="RefSeq" id="WP_083009849.1">
    <property type="nucleotide sequence ID" value="NZ_CP060015.1"/>
</dbReference>
<evidence type="ECO:0000313" key="4">
    <source>
        <dbReference type="Proteomes" id="UP000243140"/>
    </source>
</evidence>
<evidence type="ECO:0000313" key="3">
    <source>
        <dbReference type="EMBL" id="ORA84414.1"/>
    </source>
</evidence>
<feature type="region of interest" description="Disordered" evidence="1">
    <location>
        <begin position="1"/>
        <end position="71"/>
    </location>
</feature>
<organism evidence="3 4">
    <name type="scientific">Mycobacterium malmoense</name>
    <dbReference type="NCBI Taxonomy" id="1780"/>
    <lineage>
        <taxon>Bacteria</taxon>
        <taxon>Bacillati</taxon>
        <taxon>Actinomycetota</taxon>
        <taxon>Actinomycetes</taxon>
        <taxon>Mycobacteriales</taxon>
        <taxon>Mycobacteriaceae</taxon>
        <taxon>Mycobacterium</taxon>
    </lineage>
</organism>
<proteinExistence type="predicted"/>
<protein>
    <recommendedName>
        <fullName evidence="5">Transmembrane protein</fullName>
    </recommendedName>
</protein>
<comment type="caution">
    <text evidence="3">The sequence shown here is derived from an EMBL/GenBank/DDBJ whole genome shotgun (WGS) entry which is preliminary data.</text>
</comment>
<sequence>MADDDHASSPGTEPFKPDFSDSEDTGTQSWVPDFSDASDSSDASDAEDTGPQPAPETPETPAVSERDLGTESAGVPVQSVTVPGRYLYLKWWKLVLVLLGVWIAEAEVGLGLFSWWYHTIDKTPVVFMVLVYVVACAVGGVMLAMVQGRPVISALSIAVMSGPFASVAAAAPLYGYYYCERVGHCLVGVIPY</sequence>